<organism evidence="9 10">
    <name type="scientific">Albidovulum sediminis</name>
    <dbReference type="NCBI Taxonomy" id="3066345"/>
    <lineage>
        <taxon>Bacteria</taxon>
        <taxon>Pseudomonadati</taxon>
        <taxon>Pseudomonadota</taxon>
        <taxon>Alphaproteobacteria</taxon>
        <taxon>Rhodobacterales</taxon>
        <taxon>Paracoccaceae</taxon>
        <taxon>Albidovulum</taxon>
    </lineage>
</organism>
<comment type="subunit">
    <text evidence="7">Heterodimer of a catalytic subunit (MsrP) and a heme-binding subunit (MsrQ).</text>
</comment>
<keyword evidence="4 7" id="KW-1133">Transmembrane helix</keyword>
<evidence type="ECO:0000256" key="2">
    <source>
        <dbReference type="ARBA" id="ARBA00022448"/>
    </source>
</evidence>
<dbReference type="PANTHER" id="PTHR36964">
    <property type="entry name" value="PROTEIN-METHIONINE-SULFOXIDE REDUCTASE HEME-BINDING SUBUNIT MSRQ"/>
    <property type="match status" value="1"/>
</dbReference>
<comment type="function">
    <text evidence="7">Part of the MsrPQ system that repairs oxidized periplasmic proteins containing methionine sulfoxide residues (Met-O), using respiratory chain electrons. Thus protects these proteins from oxidative-stress damage caused by reactive species of oxygen and chlorine generated by the host defense mechanisms. MsrPQ is essential for the maintenance of envelope integrity under bleach stress, rescuing a wide series of structurally unrelated periplasmic proteins from methionine oxidation. MsrQ provides electrons for reduction to the reductase catalytic subunit MsrP, using the quinone pool of the respiratory chain.</text>
</comment>
<keyword evidence="5 7" id="KW-0408">Iron</keyword>
<evidence type="ECO:0000313" key="10">
    <source>
        <dbReference type="Proteomes" id="UP001205601"/>
    </source>
</evidence>
<evidence type="ECO:0000259" key="8">
    <source>
        <dbReference type="Pfam" id="PF01794"/>
    </source>
</evidence>
<feature type="domain" description="Ferric oxidoreductase" evidence="8">
    <location>
        <begin position="55"/>
        <end position="164"/>
    </location>
</feature>
<evidence type="ECO:0000256" key="4">
    <source>
        <dbReference type="ARBA" id="ARBA00022989"/>
    </source>
</evidence>
<comment type="cofactor">
    <cofactor evidence="7">
        <name>heme b</name>
        <dbReference type="ChEBI" id="CHEBI:60344"/>
    </cofactor>
    <text evidence="7">Binds 1 heme b (iron(II)-protoporphyrin IX) group per subunit.</text>
</comment>
<keyword evidence="6 7" id="KW-0472">Membrane</keyword>
<feature type="transmembrane region" description="Helical" evidence="7">
    <location>
        <begin position="156"/>
        <end position="173"/>
    </location>
</feature>
<accession>A0ABT2NR64</accession>
<feature type="transmembrane region" description="Helical" evidence="7">
    <location>
        <begin position="179"/>
        <end position="195"/>
    </location>
</feature>
<comment type="caution">
    <text evidence="9">The sequence shown here is derived from an EMBL/GenBank/DDBJ whole genome shotgun (WGS) entry which is preliminary data.</text>
</comment>
<keyword evidence="7" id="KW-0249">Electron transport</keyword>
<dbReference type="EMBL" id="JAOCQF010000003">
    <property type="protein sequence ID" value="MCT8331422.1"/>
    <property type="molecule type" value="Genomic_DNA"/>
</dbReference>
<keyword evidence="7" id="KW-0479">Metal-binding</keyword>
<evidence type="ECO:0000256" key="6">
    <source>
        <dbReference type="ARBA" id="ARBA00023136"/>
    </source>
</evidence>
<comment type="subcellular location">
    <subcellularLocation>
        <location evidence="7">Cell membrane</location>
        <topology evidence="7">Multi-pass membrane protein</topology>
    </subcellularLocation>
    <subcellularLocation>
        <location evidence="1">Membrane</location>
        <topology evidence="1">Multi-pass membrane protein</topology>
    </subcellularLocation>
</comment>
<dbReference type="InterPro" id="IPR013130">
    <property type="entry name" value="Fe3_Rdtase_TM_dom"/>
</dbReference>
<feature type="transmembrane region" description="Helical" evidence="7">
    <location>
        <begin position="14"/>
        <end position="34"/>
    </location>
</feature>
<keyword evidence="10" id="KW-1185">Reference proteome</keyword>
<proteinExistence type="inferred from homology"/>
<comment type="cofactor">
    <cofactor evidence="7">
        <name>FMN</name>
        <dbReference type="ChEBI" id="CHEBI:58210"/>
    </cofactor>
    <text evidence="7">Binds 1 FMN per subunit.</text>
</comment>
<dbReference type="HAMAP" id="MF_01207">
    <property type="entry name" value="MsrQ"/>
    <property type="match status" value="1"/>
</dbReference>
<feature type="transmembrane region" description="Helical" evidence="7">
    <location>
        <begin position="117"/>
        <end position="135"/>
    </location>
</feature>
<keyword evidence="7" id="KW-1003">Cell membrane</keyword>
<evidence type="ECO:0000256" key="1">
    <source>
        <dbReference type="ARBA" id="ARBA00004141"/>
    </source>
</evidence>
<evidence type="ECO:0000256" key="7">
    <source>
        <dbReference type="HAMAP-Rule" id="MF_01207"/>
    </source>
</evidence>
<keyword evidence="3 7" id="KW-0812">Transmembrane</keyword>
<keyword evidence="7" id="KW-0288">FMN</keyword>
<keyword evidence="2 7" id="KW-0813">Transport</keyword>
<dbReference type="InterPro" id="IPR022837">
    <property type="entry name" value="MsrQ-like"/>
</dbReference>
<protein>
    <recommendedName>
        <fullName evidence="7">Protein-methionine-sulfoxide reductase heme-binding subunit MsrQ</fullName>
    </recommendedName>
    <alternativeName>
        <fullName evidence="7">Flavocytochrome MsrQ</fullName>
    </alternativeName>
</protein>
<dbReference type="NCBIfam" id="NF003833">
    <property type="entry name" value="PRK05419.1-5"/>
    <property type="match status" value="1"/>
</dbReference>
<dbReference type="Pfam" id="PF01794">
    <property type="entry name" value="Ferric_reduct"/>
    <property type="match status" value="1"/>
</dbReference>
<feature type="transmembrane region" description="Helical" evidence="7">
    <location>
        <begin position="54"/>
        <end position="72"/>
    </location>
</feature>
<evidence type="ECO:0000313" key="9">
    <source>
        <dbReference type="EMBL" id="MCT8331422.1"/>
    </source>
</evidence>
<gene>
    <name evidence="7 9" type="primary">msrQ</name>
    <name evidence="9" type="ORF">N5I32_18025</name>
</gene>
<sequence length="205" mass="22667">MSPVDRLNDMLRRVPAWTVYVLAVLPPAWLFWQGVTGGLGVDPVKVMEHRLGELALQLIVAGLAITPIRRIFGLNLIRYRRAIGIVSFVYVVLHFLCWLVLDMGLRLDQVAGDILKRPYITVGMVAMILMAPLALSSNNASVRKLGATRWKGLHRLAYAVAILAALHFLWLVKAWPLRPALYLGVILLLLGYRAVSNRAGAPASA</sequence>
<feature type="transmembrane region" description="Helical" evidence="7">
    <location>
        <begin position="84"/>
        <end position="105"/>
    </location>
</feature>
<reference evidence="10" key="1">
    <citation type="submission" date="2023-07" db="EMBL/GenBank/DDBJ databases">
        <title>Defluviimonas sediminis sp. nov., isolated from mangrove sediment.</title>
        <authorList>
            <person name="Liu L."/>
            <person name="Li J."/>
            <person name="Huang Y."/>
            <person name="Pan J."/>
            <person name="Li M."/>
        </authorList>
    </citation>
    <scope>NUCLEOTIDE SEQUENCE [LARGE SCALE GENOMIC DNA]</scope>
    <source>
        <strain evidence="10">FT324</strain>
    </source>
</reference>
<dbReference type="Proteomes" id="UP001205601">
    <property type="component" value="Unassembled WGS sequence"/>
</dbReference>
<name>A0ABT2NR64_9RHOB</name>
<evidence type="ECO:0000256" key="5">
    <source>
        <dbReference type="ARBA" id="ARBA00023004"/>
    </source>
</evidence>
<keyword evidence="7" id="KW-0349">Heme</keyword>
<keyword evidence="7" id="KW-0285">Flavoprotein</keyword>
<dbReference type="PANTHER" id="PTHR36964:SF1">
    <property type="entry name" value="PROTEIN-METHIONINE-SULFOXIDE REDUCTASE HEME-BINDING SUBUNIT MSRQ"/>
    <property type="match status" value="1"/>
</dbReference>
<dbReference type="RefSeq" id="WP_261497302.1">
    <property type="nucleotide sequence ID" value="NZ_JAOCQF010000003.1"/>
</dbReference>
<comment type="similarity">
    <text evidence="7">Belongs to the MsrQ family.</text>
</comment>
<evidence type="ECO:0000256" key="3">
    <source>
        <dbReference type="ARBA" id="ARBA00022692"/>
    </source>
</evidence>